<reference evidence="2 3" key="1">
    <citation type="submission" date="2019-04" db="EMBL/GenBank/DDBJ databases">
        <title>Chromosome genome assembly for Takifugu flavidus.</title>
        <authorList>
            <person name="Xiao S."/>
        </authorList>
    </citation>
    <scope>NUCLEOTIDE SEQUENCE [LARGE SCALE GENOMIC DNA]</scope>
    <source>
        <strain evidence="2">HTHZ2018</strain>
        <tissue evidence="2">Muscle</tissue>
    </source>
</reference>
<gene>
    <name evidence="2" type="ORF">D4764_02G0000780</name>
</gene>
<dbReference type="AlphaFoldDB" id="A0A5C6NN06"/>
<evidence type="ECO:0000256" key="1">
    <source>
        <dbReference type="SAM" id="MobiDB-lite"/>
    </source>
</evidence>
<dbReference type="Proteomes" id="UP000324091">
    <property type="component" value="Chromosome 2"/>
</dbReference>
<dbReference type="EMBL" id="RHFK02000012">
    <property type="protein sequence ID" value="TWW67037.1"/>
    <property type="molecule type" value="Genomic_DNA"/>
</dbReference>
<organism evidence="2 3">
    <name type="scientific">Takifugu flavidus</name>
    <name type="common">sansaifugu</name>
    <dbReference type="NCBI Taxonomy" id="433684"/>
    <lineage>
        <taxon>Eukaryota</taxon>
        <taxon>Metazoa</taxon>
        <taxon>Chordata</taxon>
        <taxon>Craniata</taxon>
        <taxon>Vertebrata</taxon>
        <taxon>Euteleostomi</taxon>
        <taxon>Actinopterygii</taxon>
        <taxon>Neopterygii</taxon>
        <taxon>Teleostei</taxon>
        <taxon>Neoteleostei</taxon>
        <taxon>Acanthomorphata</taxon>
        <taxon>Eupercaria</taxon>
        <taxon>Tetraodontiformes</taxon>
        <taxon>Tetradontoidea</taxon>
        <taxon>Tetraodontidae</taxon>
        <taxon>Takifugu</taxon>
    </lineage>
</organism>
<protein>
    <submittedName>
        <fullName evidence="2">Uncharacterized protein</fullName>
    </submittedName>
</protein>
<accession>A0A5C6NN06</accession>
<feature type="region of interest" description="Disordered" evidence="1">
    <location>
        <begin position="40"/>
        <end position="79"/>
    </location>
</feature>
<proteinExistence type="predicted"/>
<comment type="caution">
    <text evidence="2">The sequence shown here is derived from an EMBL/GenBank/DDBJ whole genome shotgun (WGS) entry which is preliminary data.</text>
</comment>
<evidence type="ECO:0000313" key="3">
    <source>
        <dbReference type="Proteomes" id="UP000324091"/>
    </source>
</evidence>
<sequence>MEWSLCVWRGWGSQELDVFYKSYEELARLEADMRKRRMTLRRLPKPPGRRSGGSRSLQVAQEAPEASRMMLRRLPKPPG</sequence>
<evidence type="ECO:0000313" key="2">
    <source>
        <dbReference type="EMBL" id="TWW67037.1"/>
    </source>
</evidence>
<feature type="compositionally biased region" description="Basic residues" evidence="1">
    <location>
        <begin position="70"/>
        <end position="79"/>
    </location>
</feature>
<keyword evidence="3" id="KW-1185">Reference proteome</keyword>
<name>A0A5C6NN06_9TELE</name>